<dbReference type="AlphaFoldDB" id="A0AAE0Q2H5"/>
<comment type="caution">
    <text evidence="1">The sequence shown here is derived from an EMBL/GenBank/DDBJ whole genome shotgun (WGS) entry which is preliminary data.</text>
</comment>
<keyword evidence="2" id="KW-1185">Reference proteome</keyword>
<evidence type="ECO:0000313" key="1">
    <source>
        <dbReference type="EMBL" id="KAK3512377.1"/>
    </source>
</evidence>
<dbReference type="PANTHER" id="PTHR47510">
    <property type="entry name" value="REVERSE TRANSCRIPTASE DOMAIN-CONTAINING PROTEIN"/>
    <property type="match status" value="1"/>
</dbReference>
<dbReference type="PANTHER" id="PTHR47510:SF3">
    <property type="entry name" value="ENDO_EXONUCLEASE_PHOSPHATASE DOMAIN-CONTAINING PROTEIN"/>
    <property type="match status" value="1"/>
</dbReference>
<sequence>MVPLSSYSLTITAYGHQIQQCSCVRPPEKLLKFGNHAPANGMMNYERSFLASPDAGGRERCRRKQCERKQKRGKRTWLSDRVPDTTIQLDGLTVFHANRNAALCMEFVTVRCKPFYLPWEFTTIFIVGVYIPPSANAKEALCELYGAITYRPLVRRSKPVLKQVKTWPAGAISALQDCFECTDWDMFREAATNSETRELEEYTLSVTSYIGKCIDDVTIYKSTTTRPNQKLWMTAKVRVLIKSKDSTFRAGDKDTLRTAWAKLSQAIREAKHAHSQRIHSHFQSSGDTWHMWQGIQSITNYRPASPACDSDASLPDVLNSLV</sequence>
<organism evidence="1 2">
    <name type="scientific">Hemibagrus guttatus</name>
    <dbReference type="NCBI Taxonomy" id="175788"/>
    <lineage>
        <taxon>Eukaryota</taxon>
        <taxon>Metazoa</taxon>
        <taxon>Chordata</taxon>
        <taxon>Craniata</taxon>
        <taxon>Vertebrata</taxon>
        <taxon>Euteleostomi</taxon>
        <taxon>Actinopterygii</taxon>
        <taxon>Neopterygii</taxon>
        <taxon>Teleostei</taxon>
        <taxon>Ostariophysi</taxon>
        <taxon>Siluriformes</taxon>
        <taxon>Bagridae</taxon>
        <taxon>Hemibagrus</taxon>
    </lineage>
</organism>
<reference evidence="1" key="1">
    <citation type="submission" date="2023-06" db="EMBL/GenBank/DDBJ databases">
        <title>Male Hemibagrus guttatus genome.</title>
        <authorList>
            <person name="Bian C."/>
        </authorList>
    </citation>
    <scope>NUCLEOTIDE SEQUENCE</scope>
    <source>
        <strain evidence="1">Male_cb2023</strain>
        <tissue evidence="1">Muscle</tissue>
    </source>
</reference>
<evidence type="ECO:0000313" key="2">
    <source>
        <dbReference type="Proteomes" id="UP001274896"/>
    </source>
</evidence>
<accession>A0AAE0Q2H5</accession>
<dbReference type="EMBL" id="JAUCMX010000023">
    <property type="protein sequence ID" value="KAK3512377.1"/>
    <property type="molecule type" value="Genomic_DNA"/>
</dbReference>
<name>A0AAE0Q2H5_9TELE</name>
<dbReference type="Proteomes" id="UP001274896">
    <property type="component" value="Unassembled WGS sequence"/>
</dbReference>
<proteinExistence type="predicted"/>
<gene>
    <name evidence="1" type="ORF">QTP70_007442</name>
</gene>
<protein>
    <submittedName>
        <fullName evidence="1">Uncharacterized protein</fullName>
    </submittedName>
</protein>